<feature type="domain" description="Transposase IS110-like N-terminal" evidence="1">
    <location>
        <begin position="7"/>
        <end position="146"/>
    </location>
</feature>
<evidence type="ECO:0000259" key="2">
    <source>
        <dbReference type="Pfam" id="PF02371"/>
    </source>
</evidence>
<name>A0ABP7LDK6_9GAMM</name>
<dbReference type="InterPro" id="IPR047650">
    <property type="entry name" value="Transpos_IS110"/>
</dbReference>
<proteinExistence type="predicted"/>
<dbReference type="PANTHER" id="PTHR33055:SF3">
    <property type="entry name" value="PUTATIVE TRANSPOSASE FOR IS117-RELATED"/>
    <property type="match status" value="1"/>
</dbReference>
<dbReference type="InterPro" id="IPR003346">
    <property type="entry name" value="Transposase_20"/>
</dbReference>
<dbReference type="InterPro" id="IPR002525">
    <property type="entry name" value="Transp_IS110-like_N"/>
</dbReference>
<evidence type="ECO:0000313" key="3">
    <source>
        <dbReference type="EMBL" id="GAA3898989.1"/>
    </source>
</evidence>
<dbReference type="Pfam" id="PF02371">
    <property type="entry name" value="Transposase_20"/>
    <property type="match status" value="1"/>
</dbReference>
<protein>
    <submittedName>
        <fullName evidence="3">IS110-like element ISPa11 family transposase</fullName>
    </submittedName>
</protein>
<keyword evidence="4" id="KW-1185">Reference proteome</keyword>
<dbReference type="Proteomes" id="UP001500133">
    <property type="component" value="Unassembled WGS sequence"/>
</dbReference>
<feature type="domain" description="Transposase IS116/IS110/IS902 C-terminal" evidence="2">
    <location>
        <begin position="214"/>
        <end position="292"/>
    </location>
</feature>
<dbReference type="NCBIfam" id="NF033542">
    <property type="entry name" value="transpos_IS110"/>
    <property type="match status" value="1"/>
</dbReference>
<dbReference type="PANTHER" id="PTHR33055">
    <property type="entry name" value="TRANSPOSASE FOR INSERTION SEQUENCE ELEMENT IS1111A"/>
    <property type="match status" value="1"/>
</dbReference>
<reference evidence="4" key="1">
    <citation type="journal article" date="2019" name="Int. J. Syst. Evol. Microbiol.">
        <title>The Global Catalogue of Microorganisms (GCM) 10K type strain sequencing project: providing services to taxonomists for standard genome sequencing and annotation.</title>
        <authorList>
            <consortium name="The Broad Institute Genomics Platform"/>
            <consortium name="The Broad Institute Genome Sequencing Center for Infectious Disease"/>
            <person name="Wu L."/>
            <person name="Ma J."/>
        </authorList>
    </citation>
    <scope>NUCLEOTIDE SEQUENCE [LARGE SCALE GENOMIC DNA]</scope>
    <source>
        <strain evidence="4">JCM 16914</strain>
    </source>
</reference>
<sequence>MKQISIVGIDLAKHVFQLHAADARGHNVFNKQVKRDQLRLTLAQLPPCRIAMEACGSAHYWAREIRALGHEAELLPPQAVKPFVLGHKNDARDAAAIAEAAARPATPRVTIKTEAQQSLQAVHRVRSRLVRERTAIGNELRGLLGEFGLIVSQGHAVIRQGVIRERLDEQRARLGEELHTLLNDLLDQWLENDARIARYDKRLQRQAKASADMQRLMSLPGIGPINATLLFSHLGDPARFPNGRQFSASLGLVPRQHSSGGRHQLMGITKRGNGEVRRQLVHGARAALRQFQRQEQPDRLSRWACSLAARLGQRKAIVALANKMARICWSLLAHERRYQPQEAA</sequence>
<dbReference type="RefSeq" id="WP_344702365.1">
    <property type="nucleotide sequence ID" value="NZ_BAAAZT010000027.1"/>
</dbReference>
<dbReference type="Pfam" id="PF01548">
    <property type="entry name" value="DEDD_Tnp_IS110"/>
    <property type="match status" value="1"/>
</dbReference>
<accession>A0ABP7LDK6</accession>
<gene>
    <name evidence="3" type="ORF">GCM10022228_06900</name>
</gene>
<evidence type="ECO:0000313" key="4">
    <source>
        <dbReference type="Proteomes" id="UP001500133"/>
    </source>
</evidence>
<dbReference type="EMBL" id="BAAAZT010000027">
    <property type="protein sequence ID" value="GAA3898989.1"/>
    <property type="molecule type" value="Genomic_DNA"/>
</dbReference>
<organism evidence="3 4">
    <name type="scientific">Halomonas cibimaris</name>
    <dbReference type="NCBI Taxonomy" id="657012"/>
    <lineage>
        <taxon>Bacteria</taxon>
        <taxon>Pseudomonadati</taxon>
        <taxon>Pseudomonadota</taxon>
        <taxon>Gammaproteobacteria</taxon>
        <taxon>Oceanospirillales</taxon>
        <taxon>Halomonadaceae</taxon>
        <taxon>Halomonas</taxon>
    </lineage>
</organism>
<evidence type="ECO:0000259" key="1">
    <source>
        <dbReference type="Pfam" id="PF01548"/>
    </source>
</evidence>
<comment type="caution">
    <text evidence="3">The sequence shown here is derived from an EMBL/GenBank/DDBJ whole genome shotgun (WGS) entry which is preliminary data.</text>
</comment>